<dbReference type="Proteomes" id="UP001516351">
    <property type="component" value="Unassembled WGS sequence"/>
</dbReference>
<name>A0ABX2P270_9PROT</name>
<evidence type="ECO:0000313" key="2">
    <source>
        <dbReference type="EMBL" id="NVN45347.1"/>
    </source>
</evidence>
<evidence type="ECO:0000313" key="3">
    <source>
        <dbReference type="Proteomes" id="UP001516351"/>
    </source>
</evidence>
<evidence type="ECO:0000259" key="1">
    <source>
        <dbReference type="Pfam" id="PF13403"/>
    </source>
</evidence>
<sequence>MPASGTQSGGLYSGDKGSLTVNYDDRSFTYKAADGTITTGTIDKTFPLGGAANTSLGGGTLAFTDEQGKLWIFSQNAAAANSRWTYYATSGGILVVVATNPGSGSLQLSGSASSDLWYSEQKYAVQPPPVGIIKWTGYMSGGPIQLNGTSQTGPLVNTDGGTLFIDYPNRRYTYQATDGTQTTGTINQTFLVDGGSSMSIGVPTLAFTDDQGQLWIFTQNPPGANARWNYIPTSSGDILNLVTKTASGNATVQTSGKNTTDLWYDARKYGTSVSEVCYLPGTLIATPQGHRAIETLNAGDEIFVLRKGAIVSEKIIWSGSGVCTTRMTPHKDLAGFPVRIKAGALGDALPHEDLLVTSEHCLYLDGGLIPARMLVNGHSITYEETLSTYSYHHIELERHGLIFANGALSESFLDTGNRIIFGFQTTLPFLAPSKGRTQSWQQDAAAPLTTDQSSVEPVWRRLAALCGTSAGNDHPPCPSEEIALETLDGRTILPSREHEDGWVFRFHPKGQAVYLRARTRRPCDTIGPFLDDRRELGILVKGIQVFTPENCLDIHPNSISGTRTGWHEIEAQTQRWTKSKALIPLGKAELNGPVVVFISATTGRALQTQNRHAL</sequence>
<gene>
    <name evidence="2" type="ORF">HW542_00820</name>
</gene>
<organism evidence="2 3">
    <name type="scientific">Asaia spathodeae</name>
    <dbReference type="NCBI Taxonomy" id="657016"/>
    <lineage>
        <taxon>Bacteria</taxon>
        <taxon>Pseudomonadati</taxon>
        <taxon>Pseudomonadota</taxon>
        <taxon>Alphaproteobacteria</taxon>
        <taxon>Acetobacterales</taxon>
        <taxon>Acetobacteraceae</taxon>
        <taxon>Asaia</taxon>
    </lineage>
</organism>
<reference evidence="2 3" key="1">
    <citation type="submission" date="2020-06" db="EMBL/GenBank/DDBJ databases">
        <title>Synonyms of Asaia species.</title>
        <authorList>
            <person name="Sombolestani A."/>
        </authorList>
    </citation>
    <scope>NUCLEOTIDE SEQUENCE [LARGE SCALE GENOMIC DNA]</scope>
    <source>
        <strain evidence="2 3">LMG 27047</strain>
    </source>
</reference>
<keyword evidence="3" id="KW-1185">Reference proteome</keyword>
<dbReference type="SUPFAM" id="SSF51294">
    <property type="entry name" value="Hedgehog/intein (Hint) domain"/>
    <property type="match status" value="1"/>
</dbReference>
<dbReference type="InterPro" id="IPR028992">
    <property type="entry name" value="Hedgehog/Intein_dom"/>
</dbReference>
<accession>A0ABX2P270</accession>
<dbReference type="Pfam" id="PF13403">
    <property type="entry name" value="Hint_2"/>
    <property type="match status" value="1"/>
</dbReference>
<dbReference type="InterPro" id="IPR036844">
    <property type="entry name" value="Hint_dom_sf"/>
</dbReference>
<proteinExistence type="predicted"/>
<protein>
    <submittedName>
        <fullName evidence="2">Hint domain-containing protein</fullName>
    </submittedName>
</protein>
<comment type="caution">
    <text evidence="2">The sequence shown here is derived from an EMBL/GenBank/DDBJ whole genome shotgun (WGS) entry which is preliminary data.</text>
</comment>
<dbReference type="EMBL" id="JABXXV010000001">
    <property type="protein sequence ID" value="NVN45347.1"/>
    <property type="molecule type" value="Genomic_DNA"/>
</dbReference>
<dbReference type="Gene3D" id="2.170.16.10">
    <property type="entry name" value="Hedgehog/Intein (Hint) domain"/>
    <property type="match status" value="1"/>
</dbReference>
<feature type="domain" description="Hedgehog/Intein (Hint)" evidence="1">
    <location>
        <begin position="276"/>
        <end position="415"/>
    </location>
</feature>